<keyword evidence="2" id="KW-1185">Reference proteome</keyword>
<accession>A0A369PV77</accession>
<organism evidence="1 2">
    <name type="scientific">Pedobacter chinensis</name>
    <dbReference type="NCBI Taxonomy" id="2282421"/>
    <lineage>
        <taxon>Bacteria</taxon>
        <taxon>Pseudomonadati</taxon>
        <taxon>Bacteroidota</taxon>
        <taxon>Sphingobacteriia</taxon>
        <taxon>Sphingobacteriales</taxon>
        <taxon>Sphingobacteriaceae</taxon>
        <taxon>Pedobacter</taxon>
    </lineage>
</organism>
<dbReference type="RefSeq" id="WP_056095133.1">
    <property type="nucleotide sequence ID" value="NZ_QPKV01000012.1"/>
</dbReference>
<dbReference type="AlphaFoldDB" id="A0A369PV77"/>
<dbReference type="EMBL" id="QPKV01000012">
    <property type="protein sequence ID" value="RDC54609.1"/>
    <property type="molecule type" value="Genomic_DNA"/>
</dbReference>
<evidence type="ECO:0000313" key="1">
    <source>
        <dbReference type="EMBL" id="RDC54609.1"/>
    </source>
</evidence>
<gene>
    <name evidence="1" type="ORF">DU508_20520</name>
</gene>
<name>A0A369PV77_9SPHI</name>
<protein>
    <submittedName>
        <fullName evidence="1">Uncharacterized protein</fullName>
    </submittedName>
</protein>
<sequence length="102" mass="11315">MPRRKSVDVSLDGLAGKLGAVIFSESPGFLCVLPQDIHESILGRGNSVAEAVNNWDEKLKAHLRNSTTGDPVVDYVQKILSSTTPDHVQSFYDQFYPVRKKQ</sequence>
<dbReference type="OrthoDB" id="766616at2"/>
<reference evidence="1 2" key="1">
    <citation type="submission" date="2018-07" db="EMBL/GenBank/DDBJ databases">
        <title>Pedobacter sp. nov., isolated from soil.</title>
        <authorList>
            <person name="Zhou L.Y."/>
            <person name="Du Z.J."/>
        </authorList>
    </citation>
    <scope>NUCLEOTIDE SEQUENCE [LARGE SCALE GENOMIC DNA]</scope>
    <source>
        <strain evidence="1 2">JDX94</strain>
    </source>
</reference>
<evidence type="ECO:0000313" key="2">
    <source>
        <dbReference type="Proteomes" id="UP000253961"/>
    </source>
</evidence>
<comment type="caution">
    <text evidence="1">The sequence shown here is derived from an EMBL/GenBank/DDBJ whole genome shotgun (WGS) entry which is preliminary data.</text>
</comment>
<proteinExistence type="predicted"/>
<dbReference type="Proteomes" id="UP000253961">
    <property type="component" value="Unassembled WGS sequence"/>
</dbReference>